<evidence type="ECO:0000313" key="5">
    <source>
        <dbReference type="EMBL" id="HIU34185.1"/>
    </source>
</evidence>
<dbReference type="Proteomes" id="UP000824072">
    <property type="component" value="Unassembled WGS sequence"/>
</dbReference>
<organism evidence="5 6">
    <name type="scientific">Candidatus Pullichristensenella excrementigallinarum</name>
    <dbReference type="NCBI Taxonomy" id="2840907"/>
    <lineage>
        <taxon>Bacteria</taxon>
        <taxon>Bacillati</taxon>
        <taxon>Bacillota</taxon>
        <taxon>Clostridia</taxon>
        <taxon>Candidatus Pullichristensenella</taxon>
    </lineage>
</organism>
<sequence>MKKILTLVLIALLAIASLGVASAEEARGEGKTIGICLTSQALARTVLDSIYLTEYLEEMGYDVEIVYSEQDAAVQATQFETFVSMGVDGIIISPSDSTALSNAVEVAYDNEIPVMVYDALIMNSPYIEYYATDDLYAVGATQGGYIVDALGLEEGKGPFNLEIFSGSMTDNNATYFFEGAMDQLQPYIDSGMLVVKSGQVDRTSTATDKWSATNAQTRADAILSTYYSDGTHLDACLTQNDDLAAGVIAACKSAGYGTEDNPLPLTTGQDCNVSAILSIINGEQSSTVFKNIKELAYAASVGIDAVIHDEEMPWDPEMVGSYNNNAVDVTTYQVKPLLLTAENWYELIVESGFYDAEDLGMTEEELAAYAPAA</sequence>
<dbReference type="CDD" id="cd19994">
    <property type="entry name" value="PBP1_ChvE"/>
    <property type="match status" value="1"/>
</dbReference>
<keyword evidence="2 3" id="KW-0732">Signal</keyword>
<dbReference type="Pfam" id="PF13407">
    <property type="entry name" value="Peripla_BP_4"/>
    <property type="match status" value="1"/>
</dbReference>
<evidence type="ECO:0000256" key="1">
    <source>
        <dbReference type="ARBA" id="ARBA00004196"/>
    </source>
</evidence>
<accession>A0A9D1IC22</accession>
<evidence type="ECO:0000259" key="4">
    <source>
        <dbReference type="Pfam" id="PF13407"/>
    </source>
</evidence>
<feature type="domain" description="Periplasmic binding protein" evidence="4">
    <location>
        <begin position="53"/>
        <end position="299"/>
    </location>
</feature>
<dbReference type="PANTHER" id="PTHR30036:SF1">
    <property type="entry name" value="D-XYLOSE-BINDING PERIPLASMIC PROTEIN"/>
    <property type="match status" value="1"/>
</dbReference>
<dbReference type="SUPFAM" id="SSF53822">
    <property type="entry name" value="Periplasmic binding protein-like I"/>
    <property type="match status" value="1"/>
</dbReference>
<comment type="caution">
    <text evidence="5">The sequence shown here is derived from an EMBL/GenBank/DDBJ whole genome shotgun (WGS) entry which is preliminary data.</text>
</comment>
<feature type="signal peptide" evidence="3">
    <location>
        <begin position="1"/>
        <end position="23"/>
    </location>
</feature>
<name>A0A9D1IC22_9FIRM</name>
<dbReference type="InterPro" id="IPR025997">
    <property type="entry name" value="SBP_2_dom"/>
</dbReference>
<comment type="subcellular location">
    <subcellularLocation>
        <location evidence="1">Cell envelope</location>
    </subcellularLocation>
</comment>
<gene>
    <name evidence="5" type="ORF">IAB02_06440</name>
</gene>
<reference evidence="5" key="2">
    <citation type="journal article" date="2021" name="PeerJ">
        <title>Extensive microbial diversity within the chicken gut microbiome revealed by metagenomics and culture.</title>
        <authorList>
            <person name="Gilroy R."/>
            <person name="Ravi A."/>
            <person name="Getino M."/>
            <person name="Pursley I."/>
            <person name="Horton D.L."/>
            <person name="Alikhan N.F."/>
            <person name="Baker D."/>
            <person name="Gharbi K."/>
            <person name="Hall N."/>
            <person name="Watson M."/>
            <person name="Adriaenssens E.M."/>
            <person name="Foster-Nyarko E."/>
            <person name="Jarju S."/>
            <person name="Secka A."/>
            <person name="Antonio M."/>
            <person name="Oren A."/>
            <person name="Chaudhuri R.R."/>
            <person name="La Ragione R."/>
            <person name="Hildebrand F."/>
            <person name="Pallen M.J."/>
        </authorList>
    </citation>
    <scope>NUCLEOTIDE SEQUENCE</scope>
    <source>
        <strain evidence="5">ChiHcec3-11533</strain>
    </source>
</reference>
<evidence type="ECO:0000313" key="6">
    <source>
        <dbReference type="Proteomes" id="UP000824072"/>
    </source>
</evidence>
<dbReference type="InterPro" id="IPR028082">
    <property type="entry name" value="Peripla_BP_I"/>
</dbReference>
<dbReference type="InterPro" id="IPR050555">
    <property type="entry name" value="Bact_Solute-Bind_Prot2"/>
</dbReference>
<dbReference type="Gene3D" id="3.40.50.2300">
    <property type="match status" value="2"/>
</dbReference>
<feature type="chain" id="PRO_5039278927" evidence="3">
    <location>
        <begin position="24"/>
        <end position="373"/>
    </location>
</feature>
<dbReference type="GO" id="GO:0030288">
    <property type="term" value="C:outer membrane-bounded periplasmic space"/>
    <property type="evidence" value="ECO:0007669"/>
    <property type="project" value="TreeGrafter"/>
</dbReference>
<evidence type="ECO:0000256" key="2">
    <source>
        <dbReference type="ARBA" id="ARBA00022729"/>
    </source>
</evidence>
<evidence type="ECO:0000256" key="3">
    <source>
        <dbReference type="SAM" id="SignalP"/>
    </source>
</evidence>
<reference evidence="5" key="1">
    <citation type="submission" date="2020-10" db="EMBL/GenBank/DDBJ databases">
        <authorList>
            <person name="Gilroy R."/>
        </authorList>
    </citation>
    <scope>NUCLEOTIDE SEQUENCE</scope>
    <source>
        <strain evidence="5">ChiHcec3-11533</strain>
    </source>
</reference>
<dbReference type="EMBL" id="DVMU01000143">
    <property type="protein sequence ID" value="HIU34185.1"/>
    <property type="molecule type" value="Genomic_DNA"/>
</dbReference>
<dbReference type="AlphaFoldDB" id="A0A9D1IC22"/>
<dbReference type="PANTHER" id="PTHR30036">
    <property type="entry name" value="D-XYLOSE-BINDING PERIPLASMIC PROTEIN"/>
    <property type="match status" value="1"/>
</dbReference>
<dbReference type="GO" id="GO:0030246">
    <property type="term" value="F:carbohydrate binding"/>
    <property type="evidence" value="ECO:0007669"/>
    <property type="project" value="TreeGrafter"/>
</dbReference>
<proteinExistence type="predicted"/>
<protein>
    <submittedName>
        <fullName evidence="5">Sugar-binding protein</fullName>
    </submittedName>
</protein>